<protein>
    <submittedName>
        <fullName evidence="1">Uncharacterized protein</fullName>
    </submittedName>
</protein>
<dbReference type="AlphaFoldDB" id="A0A1E7EL99"/>
<gene>
    <name evidence="1" type="ORF">FRACYDRAFT_253894</name>
</gene>
<reference evidence="1 2" key="1">
    <citation type="submission" date="2016-09" db="EMBL/GenBank/DDBJ databases">
        <title>Extensive genetic diversity and differential bi-allelic expression allows diatom success in the polar Southern Ocean.</title>
        <authorList>
            <consortium name="DOE Joint Genome Institute"/>
            <person name="Mock T."/>
            <person name="Otillar R.P."/>
            <person name="Strauss J."/>
            <person name="Dupont C."/>
            <person name="Frickenhaus S."/>
            <person name="Maumus F."/>
            <person name="Mcmullan M."/>
            <person name="Sanges R."/>
            <person name="Schmutz J."/>
            <person name="Toseland A."/>
            <person name="Valas R."/>
            <person name="Veluchamy A."/>
            <person name="Ward B.J."/>
            <person name="Allen A."/>
            <person name="Barry K."/>
            <person name="Falciatore A."/>
            <person name="Ferrante M."/>
            <person name="Fortunato A.E."/>
            <person name="Gloeckner G."/>
            <person name="Gruber A."/>
            <person name="Hipkin R."/>
            <person name="Janech M."/>
            <person name="Kroth P."/>
            <person name="Leese F."/>
            <person name="Lindquist E."/>
            <person name="Lyon B.R."/>
            <person name="Martin J."/>
            <person name="Mayer C."/>
            <person name="Parker M."/>
            <person name="Quesneville H."/>
            <person name="Raymond J."/>
            <person name="Uhlig C."/>
            <person name="Valentin K.U."/>
            <person name="Worden A.Z."/>
            <person name="Armbrust E.V."/>
            <person name="Bowler C."/>
            <person name="Green B."/>
            <person name="Moulton V."/>
            <person name="Van Oosterhout C."/>
            <person name="Grigoriev I."/>
        </authorList>
    </citation>
    <scope>NUCLEOTIDE SEQUENCE [LARGE SCALE GENOMIC DNA]</scope>
    <source>
        <strain evidence="1 2">CCMP1102</strain>
    </source>
</reference>
<keyword evidence="2" id="KW-1185">Reference proteome</keyword>
<organism evidence="1 2">
    <name type="scientific">Fragilariopsis cylindrus CCMP1102</name>
    <dbReference type="NCBI Taxonomy" id="635003"/>
    <lineage>
        <taxon>Eukaryota</taxon>
        <taxon>Sar</taxon>
        <taxon>Stramenopiles</taxon>
        <taxon>Ochrophyta</taxon>
        <taxon>Bacillariophyta</taxon>
        <taxon>Bacillariophyceae</taxon>
        <taxon>Bacillariophycidae</taxon>
        <taxon>Bacillariales</taxon>
        <taxon>Bacillariaceae</taxon>
        <taxon>Fragilariopsis</taxon>
    </lineage>
</organism>
<dbReference type="OrthoDB" id="10430901at2759"/>
<proteinExistence type="predicted"/>
<sequence length="120" mass="13791">MVVATSASIRRMVTRSSNRILIDDDMETAILHSGTHSIINSDDHKDELKFCNRLACILTKERDLPKLCQGFPTVAQTVNQHDVELQQHEPMMTFHHEQYQQFPPARINYDSFSVPPPSDR</sequence>
<evidence type="ECO:0000313" key="1">
    <source>
        <dbReference type="EMBL" id="OEU06690.1"/>
    </source>
</evidence>
<dbReference type="InParanoid" id="A0A1E7EL99"/>
<dbReference type="EMBL" id="KV784403">
    <property type="protein sequence ID" value="OEU06690.1"/>
    <property type="molecule type" value="Genomic_DNA"/>
</dbReference>
<dbReference type="Proteomes" id="UP000095751">
    <property type="component" value="Unassembled WGS sequence"/>
</dbReference>
<accession>A0A1E7EL99</accession>
<dbReference type="KEGG" id="fcy:FRACYDRAFT_253894"/>
<name>A0A1E7EL99_9STRA</name>
<evidence type="ECO:0000313" key="2">
    <source>
        <dbReference type="Proteomes" id="UP000095751"/>
    </source>
</evidence>